<gene>
    <name evidence="3" type="ORF">LSP00402_LOCUS11437</name>
</gene>
<dbReference type="GO" id="GO:0051764">
    <property type="term" value="P:actin crosslink formation"/>
    <property type="evidence" value="ECO:0007669"/>
    <property type="project" value="TreeGrafter"/>
</dbReference>
<name>A0A7S2XCF4_9EUKA</name>
<sequence length="358" mass="40591">MADSKSLADRKKLFEALQSPAKKMKKTKTKVSSGLSRTKLLGNIKKTKGTKSLKKVAAPKEGLTRSQKLEFKRARAEAKGQSFVEKLDEDGLKFFNEVASQKFSDQAIAFLNAYWGEVGSQAEFIYSVSWDIFKYADMHAKGCNYVHKYKEGQALEFDIGLYFYERLCKFLGESKNSKWAGEEYAPSQPKLMTAIVRKKELRDKVDVNFDGHVSMIEYLLYQYRSFANPADFVTRAMSHDEHPEIKKARLALEEVNKRVRAYEAEKQRLTDESKKGGVKGLKGKNELAQLNSSPLWESIQKALITAEAAVRIANRKYGGKSKGSGSESRAIGNSEGSMWWLNRDLAEKKKKYGRKSKK</sequence>
<dbReference type="InterPro" id="IPR053356">
    <property type="entry name" value="Calcium-reg_actin-bundling"/>
</dbReference>
<accession>A0A7S2XCF4</accession>
<dbReference type="GO" id="GO:0051015">
    <property type="term" value="F:actin filament binding"/>
    <property type="evidence" value="ECO:0007669"/>
    <property type="project" value="TreeGrafter"/>
</dbReference>
<feature type="domain" description="WH2" evidence="2">
    <location>
        <begin position="36"/>
        <end position="56"/>
    </location>
</feature>
<dbReference type="GO" id="GO:0030863">
    <property type="term" value="C:cortical cytoskeleton"/>
    <property type="evidence" value="ECO:0007669"/>
    <property type="project" value="TreeGrafter"/>
</dbReference>
<dbReference type="InterPro" id="IPR040810">
    <property type="entry name" value="F_actin_bund_C"/>
</dbReference>
<evidence type="ECO:0000259" key="2">
    <source>
        <dbReference type="PROSITE" id="PS51082"/>
    </source>
</evidence>
<dbReference type="PANTHER" id="PTHR37009:SF1">
    <property type="entry name" value="CALCIUM-REGULATED ACTIN-BUNDLING PROTEIN"/>
    <property type="match status" value="1"/>
</dbReference>
<organism evidence="3">
    <name type="scientific">Lotharella oceanica</name>
    <dbReference type="NCBI Taxonomy" id="641309"/>
    <lineage>
        <taxon>Eukaryota</taxon>
        <taxon>Sar</taxon>
        <taxon>Rhizaria</taxon>
        <taxon>Cercozoa</taxon>
        <taxon>Chlorarachniophyceae</taxon>
        <taxon>Lotharella</taxon>
    </lineage>
</organism>
<dbReference type="EMBL" id="HBHP01018393">
    <property type="protein sequence ID" value="CAD9766943.1"/>
    <property type="molecule type" value="Transcribed_RNA"/>
</dbReference>
<dbReference type="Pfam" id="PF18060">
    <property type="entry name" value="F_actin_bund_C"/>
    <property type="match status" value="1"/>
</dbReference>
<evidence type="ECO:0000313" key="3">
    <source>
        <dbReference type="EMBL" id="CAD9766943.1"/>
    </source>
</evidence>
<dbReference type="InterPro" id="IPR003124">
    <property type="entry name" value="WH2_dom"/>
</dbReference>
<dbReference type="PANTHER" id="PTHR37009">
    <property type="entry name" value="EF-HAND DOMAIN-CONTAINING PROTEIN"/>
    <property type="match status" value="1"/>
</dbReference>
<reference evidence="3" key="1">
    <citation type="submission" date="2021-01" db="EMBL/GenBank/DDBJ databases">
        <authorList>
            <person name="Corre E."/>
            <person name="Pelletier E."/>
            <person name="Niang G."/>
            <person name="Scheremetjew M."/>
            <person name="Finn R."/>
            <person name="Kale V."/>
            <person name="Holt S."/>
            <person name="Cochrane G."/>
            <person name="Meng A."/>
            <person name="Brown T."/>
            <person name="Cohen L."/>
        </authorList>
    </citation>
    <scope>NUCLEOTIDE SEQUENCE</scope>
    <source>
        <strain evidence="3">CCMP622</strain>
    </source>
</reference>
<evidence type="ECO:0000256" key="1">
    <source>
        <dbReference type="SAM" id="Coils"/>
    </source>
</evidence>
<feature type="coiled-coil region" evidence="1">
    <location>
        <begin position="245"/>
        <end position="272"/>
    </location>
</feature>
<dbReference type="AlphaFoldDB" id="A0A7S2XCF4"/>
<proteinExistence type="predicted"/>
<dbReference type="GO" id="GO:0030046">
    <property type="term" value="P:parallel actin filament bundle assembly"/>
    <property type="evidence" value="ECO:0007669"/>
    <property type="project" value="TreeGrafter"/>
</dbReference>
<protein>
    <recommendedName>
        <fullName evidence="2">WH2 domain-containing protein</fullName>
    </recommendedName>
</protein>
<keyword evidence="1" id="KW-0175">Coiled coil</keyword>
<dbReference type="PROSITE" id="PS51082">
    <property type="entry name" value="WH2"/>
    <property type="match status" value="1"/>
</dbReference>